<sequence length="105" mass="11113">MVQEREEALGHFKMKFTDTISLVVLASAVVAAGAKQKMTSPSPPQAKSTRRPARQAHFAVPTDINGEISQALADPSVGLVADNHFSSLLMSAIESSNGNIPVINL</sequence>
<dbReference type="OrthoDB" id="5598544at2759"/>
<evidence type="ECO:0000256" key="1">
    <source>
        <dbReference type="SAM" id="MobiDB-lite"/>
    </source>
</evidence>
<dbReference type="EMBL" id="JANBTW010000061">
    <property type="protein sequence ID" value="KAJ2673995.1"/>
    <property type="molecule type" value="Genomic_DNA"/>
</dbReference>
<proteinExistence type="predicted"/>
<feature type="region of interest" description="Disordered" evidence="1">
    <location>
        <begin position="34"/>
        <end position="55"/>
    </location>
</feature>
<dbReference type="AlphaFoldDB" id="A0A9W8G4E6"/>
<gene>
    <name evidence="2" type="ORF">GGI25_004480</name>
</gene>
<accession>A0A9W8G4E6</accession>
<organism evidence="2 3">
    <name type="scientific">Coemansia spiralis</name>
    <dbReference type="NCBI Taxonomy" id="417178"/>
    <lineage>
        <taxon>Eukaryota</taxon>
        <taxon>Fungi</taxon>
        <taxon>Fungi incertae sedis</taxon>
        <taxon>Zoopagomycota</taxon>
        <taxon>Kickxellomycotina</taxon>
        <taxon>Kickxellomycetes</taxon>
        <taxon>Kickxellales</taxon>
        <taxon>Kickxellaceae</taxon>
        <taxon>Coemansia</taxon>
    </lineage>
</organism>
<protein>
    <submittedName>
        <fullName evidence="2">Uncharacterized protein</fullName>
    </submittedName>
</protein>
<evidence type="ECO:0000313" key="3">
    <source>
        <dbReference type="Proteomes" id="UP001151518"/>
    </source>
</evidence>
<reference evidence="2" key="1">
    <citation type="submission" date="2022-07" db="EMBL/GenBank/DDBJ databases">
        <title>Phylogenomic reconstructions and comparative analyses of Kickxellomycotina fungi.</title>
        <authorList>
            <person name="Reynolds N.K."/>
            <person name="Stajich J.E."/>
            <person name="Barry K."/>
            <person name="Grigoriev I.V."/>
            <person name="Crous P."/>
            <person name="Smith M.E."/>
        </authorList>
    </citation>
    <scope>NUCLEOTIDE SEQUENCE</scope>
    <source>
        <strain evidence="2">NRRL 3115</strain>
    </source>
</reference>
<name>A0A9W8G4E6_9FUNG</name>
<dbReference type="Proteomes" id="UP001151518">
    <property type="component" value="Unassembled WGS sequence"/>
</dbReference>
<evidence type="ECO:0000313" key="2">
    <source>
        <dbReference type="EMBL" id="KAJ2673995.1"/>
    </source>
</evidence>
<comment type="caution">
    <text evidence="2">The sequence shown here is derived from an EMBL/GenBank/DDBJ whole genome shotgun (WGS) entry which is preliminary data.</text>
</comment>